<dbReference type="EMBL" id="JAHESD010000047">
    <property type="protein sequence ID" value="MBT1705129.1"/>
    <property type="molecule type" value="Genomic_DNA"/>
</dbReference>
<reference evidence="1 2" key="1">
    <citation type="submission" date="2021-05" db="EMBL/GenBank/DDBJ databases">
        <title>A Polyphasic approach of four new species of the genus Ohtaekwangia: Ohtaekwangia histidinii sp. nov., Ohtaekwangia cretensis sp. nov., Ohtaekwangia indiensis sp. nov., Ohtaekwangia reichenbachii sp. nov. from diverse environment.</title>
        <authorList>
            <person name="Octaviana S."/>
        </authorList>
    </citation>
    <scope>NUCLEOTIDE SEQUENCE [LARGE SCALE GENOMIC DNA]</scope>
    <source>
        <strain evidence="1 2">PWU20</strain>
    </source>
</reference>
<evidence type="ECO:0000313" key="2">
    <source>
        <dbReference type="Proteomes" id="UP000772618"/>
    </source>
</evidence>
<evidence type="ECO:0000313" key="1">
    <source>
        <dbReference type="EMBL" id="MBT1705129.1"/>
    </source>
</evidence>
<protein>
    <submittedName>
        <fullName evidence="1">Uncharacterized protein</fullName>
    </submittedName>
</protein>
<name>A0ABS5VUM6_9BACT</name>
<keyword evidence="2" id="KW-1185">Reference proteome</keyword>
<dbReference type="Proteomes" id="UP000772618">
    <property type="component" value="Unassembled WGS sequence"/>
</dbReference>
<comment type="caution">
    <text evidence="1">The sequence shown here is derived from an EMBL/GenBank/DDBJ whole genome shotgun (WGS) entry which is preliminary data.</text>
</comment>
<accession>A0ABS5VUM6</accession>
<sequence>MGLNDYQDYFTLSYDQFITENDVQSSQIHKDVSYEKITSVTRVSLGDGKNFYFKEGKLKLIYISRDTLTKKLWNEFKSITNTSEKRVRSRAGKTANQLIFAAHGITASVTKDEVNFIEIYPPCSLEYYLENIYKEPRPFIR</sequence>
<proteinExistence type="predicted"/>
<dbReference type="RefSeq" id="WP_254155086.1">
    <property type="nucleotide sequence ID" value="NZ_JAHESD010000047.1"/>
</dbReference>
<gene>
    <name evidence="1" type="ORF">KK060_17685</name>
</gene>
<organism evidence="1 2">
    <name type="scientific">Chryseosolibacter indicus</name>
    <dbReference type="NCBI Taxonomy" id="2782351"/>
    <lineage>
        <taxon>Bacteria</taxon>
        <taxon>Pseudomonadati</taxon>
        <taxon>Bacteroidota</taxon>
        <taxon>Cytophagia</taxon>
        <taxon>Cytophagales</taxon>
        <taxon>Chryseotaleaceae</taxon>
        <taxon>Chryseosolibacter</taxon>
    </lineage>
</organism>